<evidence type="ECO:0000313" key="4">
    <source>
        <dbReference type="Proteomes" id="UP001603857"/>
    </source>
</evidence>
<dbReference type="PANTHER" id="PTHR43228:SF1">
    <property type="entry name" value="TWO-COMPONENT RESPONSE REGULATOR ARR22"/>
    <property type="match status" value="1"/>
</dbReference>
<dbReference type="PROSITE" id="PS50110">
    <property type="entry name" value="RESPONSE_REGULATORY"/>
    <property type="match status" value="1"/>
</dbReference>
<dbReference type="InterPro" id="IPR001789">
    <property type="entry name" value="Sig_transdc_resp-reg_receiver"/>
</dbReference>
<proteinExistence type="predicted"/>
<dbReference type="EMBL" id="JBGMDY010000002">
    <property type="protein sequence ID" value="KAL2344932.1"/>
    <property type="molecule type" value="Genomic_DNA"/>
</dbReference>
<evidence type="ECO:0000259" key="2">
    <source>
        <dbReference type="PROSITE" id="PS50110"/>
    </source>
</evidence>
<keyword evidence="4" id="KW-1185">Reference proteome</keyword>
<dbReference type="InterPro" id="IPR052048">
    <property type="entry name" value="ST_Response_Regulator"/>
</dbReference>
<feature type="domain" description="Response regulatory" evidence="2">
    <location>
        <begin position="33"/>
        <end position="150"/>
    </location>
</feature>
<name>A0ABD1N9Z0_9FABA</name>
<accession>A0ABD1N9Z0</accession>
<evidence type="ECO:0000313" key="3">
    <source>
        <dbReference type="EMBL" id="KAL2344932.1"/>
    </source>
</evidence>
<evidence type="ECO:0000256" key="1">
    <source>
        <dbReference type="PROSITE-ProRule" id="PRU00169"/>
    </source>
</evidence>
<dbReference type="Proteomes" id="UP001603857">
    <property type="component" value="Unassembled WGS sequence"/>
</dbReference>
<protein>
    <recommendedName>
        <fullName evidence="2">Response regulatory domain-containing protein</fullName>
    </recommendedName>
</protein>
<gene>
    <name evidence="3" type="ORF">Fmac_006217</name>
</gene>
<dbReference type="SMART" id="SM00448">
    <property type="entry name" value="REC"/>
    <property type="match status" value="1"/>
</dbReference>
<comment type="caution">
    <text evidence="3">The sequence shown here is derived from an EMBL/GenBank/DDBJ whole genome shotgun (WGS) entry which is preliminary data.</text>
</comment>
<sequence length="151" mass="16810">MEGGQGSSKKQKLKGIAEPAATTERVKLGSEFSALVVEKDVIDRIMHKDILTFVGAKNCDTLGNGLEAIALHLTGKRYDLILMDLDLPDDDGYTTIEELRAMGVQSVIISVSGPCRREIFPRLFKYLPIDGHYIKPMTVEMLRQALEKFRA</sequence>
<dbReference type="AlphaFoldDB" id="A0ABD1N9Z0"/>
<dbReference type="InterPro" id="IPR011006">
    <property type="entry name" value="CheY-like_superfamily"/>
</dbReference>
<dbReference type="SUPFAM" id="SSF52172">
    <property type="entry name" value="CheY-like"/>
    <property type="match status" value="1"/>
</dbReference>
<organism evidence="3 4">
    <name type="scientific">Flemingia macrophylla</name>
    <dbReference type="NCBI Taxonomy" id="520843"/>
    <lineage>
        <taxon>Eukaryota</taxon>
        <taxon>Viridiplantae</taxon>
        <taxon>Streptophyta</taxon>
        <taxon>Embryophyta</taxon>
        <taxon>Tracheophyta</taxon>
        <taxon>Spermatophyta</taxon>
        <taxon>Magnoliopsida</taxon>
        <taxon>eudicotyledons</taxon>
        <taxon>Gunneridae</taxon>
        <taxon>Pentapetalae</taxon>
        <taxon>rosids</taxon>
        <taxon>fabids</taxon>
        <taxon>Fabales</taxon>
        <taxon>Fabaceae</taxon>
        <taxon>Papilionoideae</taxon>
        <taxon>50 kb inversion clade</taxon>
        <taxon>NPAAA clade</taxon>
        <taxon>indigoferoid/millettioid clade</taxon>
        <taxon>Phaseoleae</taxon>
        <taxon>Flemingia</taxon>
    </lineage>
</organism>
<reference evidence="3 4" key="1">
    <citation type="submission" date="2024-08" db="EMBL/GenBank/DDBJ databases">
        <title>Insights into the chromosomal genome structure of Flemingia macrophylla.</title>
        <authorList>
            <person name="Ding Y."/>
            <person name="Zhao Y."/>
            <person name="Bi W."/>
            <person name="Wu M."/>
            <person name="Zhao G."/>
            <person name="Gong Y."/>
            <person name="Li W."/>
            <person name="Zhang P."/>
        </authorList>
    </citation>
    <scope>NUCLEOTIDE SEQUENCE [LARGE SCALE GENOMIC DNA]</scope>
    <source>
        <strain evidence="3">DYQJB</strain>
        <tissue evidence="3">Leaf</tissue>
    </source>
</reference>
<dbReference type="Gene3D" id="3.40.50.2300">
    <property type="match status" value="1"/>
</dbReference>
<dbReference type="PANTHER" id="PTHR43228">
    <property type="entry name" value="TWO-COMPONENT RESPONSE REGULATOR"/>
    <property type="match status" value="1"/>
</dbReference>
<dbReference type="Pfam" id="PF00072">
    <property type="entry name" value="Response_reg"/>
    <property type="match status" value="1"/>
</dbReference>
<feature type="modified residue" description="4-aspartylphosphate" evidence="1">
    <location>
        <position position="84"/>
    </location>
</feature>
<keyword evidence="1" id="KW-0597">Phosphoprotein</keyword>